<keyword evidence="2" id="KW-1185">Reference proteome</keyword>
<gene>
    <name evidence="1" type="ORF">E1A91_A02G073400v1</name>
</gene>
<dbReference type="EMBL" id="CM017637">
    <property type="protein sequence ID" value="TYJ45689.1"/>
    <property type="molecule type" value="Genomic_DNA"/>
</dbReference>
<accession>A0A5D3A683</accession>
<proteinExistence type="predicted"/>
<dbReference type="Proteomes" id="UP000323597">
    <property type="component" value="Chromosome A02"/>
</dbReference>
<protein>
    <submittedName>
        <fullName evidence="1">Uncharacterized protein</fullName>
    </submittedName>
</protein>
<evidence type="ECO:0000313" key="2">
    <source>
        <dbReference type="Proteomes" id="UP000323597"/>
    </source>
</evidence>
<reference evidence="1 2" key="1">
    <citation type="submission" date="2019-07" db="EMBL/GenBank/DDBJ databases">
        <title>WGS assembly of Gossypium mustelinum.</title>
        <authorList>
            <person name="Chen Z.J."/>
            <person name="Sreedasyam A."/>
            <person name="Ando A."/>
            <person name="Song Q."/>
            <person name="De L."/>
            <person name="Hulse-Kemp A."/>
            <person name="Ding M."/>
            <person name="Ye W."/>
            <person name="Kirkbride R."/>
            <person name="Jenkins J."/>
            <person name="Plott C."/>
            <person name="Lovell J."/>
            <person name="Lin Y.-M."/>
            <person name="Vaughn R."/>
            <person name="Liu B."/>
            <person name="Li W."/>
            <person name="Simpson S."/>
            <person name="Scheffler B."/>
            <person name="Saski C."/>
            <person name="Grover C."/>
            <person name="Hu G."/>
            <person name="Conover J."/>
            <person name="Carlson J."/>
            <person name="Shu S."/>
            <person name="Boston L."/>
            <person name="Williams M."/>
            <person name="Peterson D."/>
            <person name="Mcgee K."/>
            <person name="Jones D."/>
            <person name="Wendel J."/>
            <person name="Stelly D."/>
            <person name="Grimwood J."/>
            <person name="Schmutz J."/>
        </authorList>
    </citation>
    <scope>NUCLEOTIDE SEQUENCE [LARGE SCALE GENOMIC DNA]</scope>
    <source>
        <strain evidence="1">1408120.09</strain>
    </source>
</reference>
<name>A0A5D3A683_GOSMU</name>
<sequence length="71" mass="8720">MEQLFLIFVSDLCYQQWHQQFNIQYHPFSFLFFSSTIFVSYDEKLFLFLSLFLHINMPADMMEARNLNQRV</sequence>
<evidence type="ECO:0000313" key="1">
    <source>
        <dbReference type="EMBL" id="TYJ45689.1"/>
    </source>
</evidence>
<dbReference type="AlphaFoldDB" id="A0A5D3A683"/>
<organism evidence="1 2">
    <name type="scientific">Gossypium mustelinum</name>
    <name type="common">Cotton</name>
    <name type="synonym">Gossypium caicoense</name>
    <dbReference type="NCBI Taxonomy" id="34275"/>
    <lineage>
        <taxon>Eukaryota</taxon>
        <taxon>Viridiplantae</taxon>
        <taxon>Streptophyta</taxon>
        <taxon>Embryophyta</taxon>
        <taxon>Tracheophyta</taxon>
        <taxon>Spermatophyta</taxon>
        <taxon>Magnoliopsida</taxon>
        <taxon>eudicotyledons</taxon>
        <taxon>Gunneridae</taxon>
        <taxon>Pentapetalae</taxon>
        <taxon>rosids</taxon>
        <taxon>malvids</taxon>
        <taxon>Malvales</taxon>
        <taxon>Malvaceae</taxon>
        <taxon>Malvoideae</taxon>
        <taxon>Gossypium</taxon>
    </lineage>
</organism>